<dbReference type="RefSeq" id="WP_386100565.1">
    <property type="nucleotide sequence ID" value="NZ_JBHSAT010000005.1"/>
</dbReference>
<evidence type="ECO:0000313" key="5">
    <source>
        <dbReference type="EMBL" id="MFC3877685.1"/>
    </source>
</evidence>
<comment type="pathway">
    <text evidence="1">Lipid metabolism.</text>
</comment>
<keyword evidence="3 5" id="KW-0012">Acyltransferase</keyword>
<sequence length="182" mass="21001">MKAIARFIYFKLMGWKVVGNTNFSKDTVKKAVIIALPHTSWHDFYIGLLLRKISGVKTNFVGKKELFRWPFGYYFRAVGGKPLDRTSGQNKVEAIASLFESEDEFRLTLAPEGTRKKVEEWKTGFYFIAKKAGVPIIMFTLDFKNKQNKVSEPFYPTEDMDADFNYMKSFFKGVVGKVPEYS</sequence>
<evidence type="ECO:0000259" key="4">
    <source>
        <dbReference type="SMART" id="SM00563"/>
    </source>
</evidence>
<dbReference type="InterPro" id="IPR002123">
    <property type="entry name" value="Plipid/glycerol_acylTrfase"/>
</dbReference>
<comment type="caution">
    <text evidence="5">The sequence shown here is derived from an EMBL/GenBank/DDBJ whole genome shotgun (WGS) entry which is preliminary data.</text>
</comment>
<dbReference type="PANTHER" id="PTHR10434:SF9">
    <property type="entry name" value="PHOSPHOLIPID_GLYCEROL ACYLTRANSFERASE DOMAIN-CONTAINING PROTEIN"/>
    <property type="match status" value="1"/>
</dbReference>
<name>A0ABV8AIY9_9FLAO</name>
<dbReference type="Pfam" id="PF01553">
    <property type="entry name" value="Acyltransferase"/>
    <property type="match status" value="1"/>
</dbReference>
<reference evidence="6" key="1">
    <citation type="journal article" date="2019" name="Int. J. Syst. Evol. Microbiol.">
        <title>The Global Catalogue of Microorganisms (GCM) 10K type strain sequencing project: providing services to taxonomists for standard genome sequencing and annotation.</title>
        <authorList>
            <consortium name="The Broad Institute Genomics Platform"/>
            <consortium name="The Broad Institute Genome Sequencing Center for Infectious Disease"/>
            <person name="Wu L."/>
            <person name="Ma J."/>
        </authorList>
    </citation>
    <scope>NUCLEOTIDE SEQUENCE [LARGE SCALE GENOMIC DNA]</scope>
    <source>
        <strain evidence="6">CECT 8979</strain>
    </source>
</reference>
<dbReference type="PANTHER" id="PTHR10434">
    <property type="entry name" value="1-ACYL-SN-GLYCEROL-3-PHOSPHATE ACYLTRANSFERASE"/>
    <property type="match status" value="1"/>
</dbReference>
<protein>
    <submittedName>
        <fullName evidence="5">1-acyl-sn-glycerol-3-phosphate acyltransferase</fullName>
    </submittedName>
</protein>
<dbReference type="Proteomes" id="UP001595812">
    <property type="component" value="Unassembled WGS sequence"/>
</dbReference>
<evidence type="ECO:0000256" key="3">
    <source>
        <dbReference type="ARBA" id="ARBA00023315"/>
    </source>
</evidence>
<dbReference type="SUPFAM" id="SSF69593">
    <property type="entry name" value="Glycerol-3-phosphate (1)-acyltransferase"/>
    <property type="match status" value="1"/>
</dbReference>
<proteinExistence type="predicted"/>
<gene>
    <name evidence="5" type="ORF">ACFOSX_10625</name>
</gene>
<feature type="domain" description="Phospholipid/glycerol acyltransferase" evidence="4">
    <location>
        <begin position="32"/>
        <end position="144"/>
    </location>
</feature>
<keyword evidence="2" id="KW-0808">Transferase</keyword>
<dbReference type="SMART" id="SM00563">
    <property type="entry name" value="PlsC"/>
    <property type="match status" value="1"/>
</dbReference>
<organism evidence="5 6">
    <name type="scientific">Winogradskyella maritima</name>
    <dbReference type="NCBI Taxonomy" id="1517766"/>
    <lineage>
        <taxon>Bacteria</taxon>
        <taxon>Pseudomonadati</taxon>
        <taxon>Bacteroidota</taxon>
        <taxon>Flavobacteriia</taxon>
        <taxon>Flavobacteriales</taxon>
        <taxon>Flavobacteriaceae</taxon>
        <taxon>Winogradskyella</taxon>
    </lineage>
</organism>
<evidence type="ECO:0000256" key="2">
    <source>
        <dbReference type="ARBA" id="ARBA00022679"/>
    </source>
</evidence>
<dbReference type="GO" id="GO:0016746">
    <property type="term" value="F:acyltransferase activity"/>
    <property type="evidence" value="ECO:0007669"/>
    <property type="project" value="UniProtKB-KW"/>
</dbReference>
<evidence type="ECO:0000256" key="1">
    <source>
        <dbReference type="ARBA" id="ARBA00005189"/>
    </source>
</evidence>
<dbReference type="EMBL" id="JBHSAT010000005">
    <property type="protein sequence ID" value="MFC3877685.1"/>
    <property type="molecule type" value="Genomic_DNA"/>
</dbReference>
<accession>A0ABV8AIY9</accession>
<evidence type="ECO:0000313" key="6">
    <source>
        <dbReference type="Proteomes" id="UP001595812"/>
    </source>
</evidence>
<keyword evidence="6" id="KW-1185">Reference proteome</keyword>